<dbReference type="EMBL" id="CM041547">
    <property type="protein sequence ID" value="KAI3359524.1"/>
    <property type="molecule type" value="Genomic_DNA"/>
</dbReference>
<name>A0ACB8VVD6_9TELE</name>
<gene>
    <name evidence="1" type="ORF">L3Q82_013925</name>
</gene>
<accession>A0ACB8VVD6</accession>
<protein>
    <submittedName>
        <fullName evidence="1">Uncharacterized protein</fullName>
    </submittedName>
</protein>
<dbReference type="Proteomes" id="UP000831701">
    <property type="component" value="Chromosome 17"/>
</dbReference>
<feature type="non-terminal residue" evidence="1">
    <location>
        <position position="1"/>
    </location>
</feature>
<sequence>DAPQFVDNLSTPRGGILKTAEPVRGSMAASPVQGDRKQSRAPSKEGPLSSPESSLTWCLAHLSRPGSGAEHIGHGKADSGGGREMDKRSRAAQWRALVAIRTQHIKGDKAGIARFRTQGGLGPLLDLFKHPECSRKTLDLALSILANCCTEMETRIEVRKLDGINTVVEILKRNVALETVQNRAARALGNLAMDPESSALIHSAGGVPLLLLCVSLSSGPSSPTAAPPKDPCPKLECAQSAARALLYLSDTPSNRLSLLTQGTLSALAPLIAPEYPQGLRRAALRTLHELTRGCGVECAREVSRSGVLSQLGVMASGESGKPFEELALKTLANMCSQGCLRPLVGSLGVIQKFTEEVKRDPLKSGVFLKALCLCCKEAVNRAKVKESGGLEVLISFLATHPSHPLSRLAILACVDFVFDESAMDQLQELGLVPLLVARLVELTRGEEQSAEKMDVSLSSSVSPTELLPSTCFDSFDFPPPEGCKKEEAGREQGLCSSSFLSLRSWLVSEGLISSEGELLDSSGVEGEWGSLQIPSSSSSPQTSSPNPDSLSSLKIPSPSNPAGSTTFKKAAQPSPVSFSAQPQLLSLCKISDPPPSSPQSSTALTSQTQPGSSTVSSPAKTTQTPVSPSKFSSPHRRRQRANSAACLTKVTLDTPPSVPRPMAYHHPYHPEPWTPESPILLLLSRFSHAPDPSAALVSSGVMSGLIYYLTQHQDPSSRCLRMLCRLSCNPNCLQALVRTGSVALICHHLCQREGGYEGEERQTARVKAKVKQLGLALLNNLRVQCESGFGSGVLAHVMLSGSETDKMNCALSLPLISSNKSLLKKLLLDSGGLLLALQLLSCDDDDMDEDHPSECGKLLSDWLNTPHSGLTSQLHSLYFSLLIGCLSALMGGTKMELDKKHLNPVATQSVSKSDNISPPPSKKPRLANVCPYGVSNFDLLLLLDDGTQVPANREAVAGEEGTGSEYFWALLRGGFGEAQGSAEGPIRIKDVSTGMLLPVLHYLHGCRLTKEAERESDEGERRERCQILDTLVLEGLGINQKETDSAEDLAFQKTALGEMMIGACRFLVTELQRELEDLCVSLLLSCSTKHHRTASAPTGDDAKMDQEGLESTEENLANRTSELELTGVEVQDEIVPGQTKKPSSPLNQADGKKTSVTGAVQKPSRGLDTTLDHKTIKSVAPVSRSSCASVKSLDADESRLRPKNLIKSSSQLPKSAARDSLLSPAAGAGGEFLAALLPQVYWFSQRYSYPALGRVCLSLLLGCQDCPRPFLSSSLAGDCLRRLARKADCTEALKQDMLSLASVALS</sequence>
<reference evidence="1" key="1">
    <citation type="submission" date="2022-04" db="EMBL/GenBank/DDBJ databases">
        <title>Jade perch genome.</title>
        <authorList>
            <person name="Chao B."/>
        </authorList>
    </citation>
    <scope>NUCLEOTIDE SEQUENCE</scope>
    <source>
        <strain evidence="1">CB-2022</strain>
    </source>
</reference>
<proteinExistence type="predicted"/>
<keyword evidence="2" id="KW-1185">Reference proteome</keyword>
<evidence type="ECO:0000313" key="1">
    <source>
        <dbReference type="EMBL" id="KAI3359524.1"/>
    </source>
</evidence>
<evidence type="ECO:0000313" key="2">
    <source>
        <dbReference type="Proteomes" id="UP000831701"/>
    </source>
</evidence>
<comment type="caution">
    <text evidence="1">The sequence shown here is derived from an EMBL/GenBank/DDBJ whole genome shotgun (WGS) entry which is preliminary data.</text>
</comment>
<organism evidence="1 2">
    <name type="scientific">Scortum barcoo</name>
    <name type="common">barcoo grunter</name>
    <dbReference type="NCBI Taxonomy" id="214431"/>
    <lineage>
        <taxon>Eukaryota</taxon>
        <taxon>Metazoa</taxon>
        <taxon>Chordata</taxon>
        <taxon>Craniata</taxon>
        <taxon>Vertebrata</taxon>
        <taxon>Euteleostomi</taxon>
        <taxon>Actinopterygii</taxon>
        <taxon>Neopterygii</taxon>
        <taxon>Teleostei</taxon>
        <taxon>Neoteleostei</taxon>
        <taxon>Acanthomorphata</taxon>
        <taxon>Eupercaria</taxon>
        <taxon>Centrarchiformes</taxon>
        <taxon>Terapontoidei</taxon>
        <taxon>Terapontidae</taxon>
        <taxon>Scortum</taxon>
    </lineage>
</organism>